<keyword evidence="3" id="KW-1185">Reference proteome</keyword>
<reference evidence="2 3" key="1">
    <citation type="submission" date="2024-08" db="EMBL/GenBank/DDBJ databases">
        <title>Two novel Cytobacillus novel species.</title>
        <authorList>
            <person name="Liu G."/>
        </authorList>
    </citation>
    <scope>NUCLEOTIDE SEQUENCE [LARGE SCALE GENOMIC DNA]</scope>
    <source>
        <strain evidence="2 3">FJAT-54145</strain>
    </source>
</reference>
<dbReference type="EMBL" id="JBIACK010000002">
    <property type="protein sequence ID" value="MFE8700537.1"/>
    <property type="molecule type" value="Genomic_DNA"/>
</dbReference>
<name>A0ABW6KAE8_9BACI</name>
<comment type="caution">
    <text evidence="2">The sequence shown here is derived from an EMBL/GenBank/DDBJ whole genome shotgun (WGS) entry which is preliminary data.</text>
</comment>
<dbReference type="RefSeq" id="WP_389359792.1">
    <property type="nucleotide sequence ID" value="NZ_JBIACK010000002.1"/>
</dbReference>
<organism evidence="2 3">
    <name type="scientific">Cytobacillus spartinae</name>
    <dbReference type="NCBI Taxonomy" id="3299023"/>
    <lineage>
        <taxon>Bacteria</taxon>
        <taxon>Bacillati</taxon>
        <taxon>Bacillota</taxon>
        <taxon>Bacilli</taxon>
        <taxon>Bacillales</taxon>
        <taxon>Bacillaceae</taxon>
        <taxon>Cytobacillus</taxon>
    </lineage>
</organism>
<evidence type="ECO:0000256" key="1">
    <source>
        <dbReference type="SAM" id="MobiDB-lite"/>
    </source>
</evidence>
<sequence length="380" mass="43869">MTNCYLYINEYITPKIYSEYLLKKFIRELSCHNQSIYISYLHKNVLSKRTSTKDELGGKVSTRTGMDNGEGQMTNRKKNPKAYGHRKRKKRFSFRRYRNQFEVRYIGRESLNQFKIDFLSPPIKESVKYDIKDSTLIFEVKDSNALEPKEDVKESNFRPVFSVKPVQEKTVIPSKVESVGEYQEEEMQPINEEAQVNSADPLNIEGKVEFQEDRLIHHISEQSPDEPKDEWVESNDKNSIPDSLINWDHLTNVIQDKMTSSPNMLDFNFLEEISSGSLENQPEVVIEVDQVEDQSIEESSFELANTSIDYRVNHVREIPFLGRALTLGDKIKVFYGKELIDSGSFVTTGQDYFIWVDSDGSLRLQLISGGITIGKGRSKN</sequence>
<feature type="region of interest" description="Disordered" evidence="1">
    <location>
        <begin position="54"/>
        <end position="85"/>
    </location>
</feature>
<proteinExistence type="predicted"/>
<feature type="compositionally biased region" description="Basic residues" evidence="1">
    <location>
        <begin position="75"/>
        <end position="85"/>
    </location>
</feature>
<dbReference type="Proteomes" id="UP001601059">
    <property type="component" value="Unassembled WGS sequence"/>
</dbReference>
<protein>
    <submittedName>
        <fullName evidence="2">Uncharacterized protein</fullName>
    </submittedName>
</protein>
<evidence type="ECO:0000313" key="2">
    <source>
        <dbReference type="EMBL" id="MFE8700537.1"/>
    </source>
</evidence>
<evidence type="ECO:0000313" key="3">
    <source>
        <dbReference type="Proteomes" id="UP001601059"/>
    </source>
</evidence>
<accession>A0ABW6KAE8</accession>
<gene>
    <name evidence="2" type="ORF">ACFYKX_07930</name>
</gene>